<evidence type="ECO:0000313" key="1">
    <source>
        <dbReference type="EMBL" id="REG84543.1"/>
    </source>
</evidence>
<keyword evidence="2" id="KW-1185">Reference proteome</keyword>
<dbReference type="AlphaFoldDB" id="A0A3E0DPC0"/>
<dbReference type="EMBL" id="QUNF01000015">
    <property type="protein sequence ID" value="REG84543.1"/>
    <property type="molecule type" value="Genomic_DNA"/>
</dbReference>
<sequence>MNNQVFLYLTQKTTSNLIEPFRKLTLEAKEFGEVFLLYHHKLDYIPNIIQDEKHFLFTNEVLYEHNYFPIGFSLVPGNNHFPLLKFYLEYPNYDYYWCIEDDVRFSGIWSNLFSCFSEISADFISSHIQRAPLVPNWPLWDTLAHPYKVIPFEERIRSFNPIYRISNDALQLIHKALQNKWCGHHEVLFPSLIYQAELEILDFGGRGEFVNPGFESRFYTEDQDDPTRILEGTLRWRPLYNEVGEISDKLYHPVKD</sequence>
<evidence type="ECO:0000313" key="2">
    <source>
        <dbReference type="Proteomes" id="UP000256405"/>
    </source>
</evidence>
<name>A0A3E0DPC0_9BACT</name>
<comment type="caution">
    <text evidence="1">The sequence shown here is derived from an EMBL/GenBank/DDBJ whole genome shotgun (WGS) entry which is preliminary data.</text>
</comment>
<dbReference type="InterPro" id="IPR021822">
    <property type="entry name" value="DUF3405"/>
</dbReference>
<accession>A0A3E0DPC0</accession>
<organism evidence="1 2">
    <name type="scientific">Algoriphagus antarcticus</name>
    <dbReference type="NCBI Taxonomy" id="238540"/>
    <lineage>
        <taxon>Bacteria</taxon>
        <taxon>Pseudomonadati</taxon>
        <taxon>Bacteroidota</taxon>
        <taxon>Cytophagia</taxon>
        <taxon>Cytophagales</taxon>
        <taxon>Cyclobacteriaceae</taxon>
        <taxon>Algoriphagus</taxon>
    </lineage>
</organism>
<protein>
    <submittedName>
        <fullName evidence="1">Uncharacterized protein DUF3405</fullName>
    </submittedName>
</protein>
<gene>
    <name evidence="1" type="ORF">C8N25_115123</name>
</gene>
<dbReference type="Pfam" id="PF11885">
    <property type="entry name" value="DUF3405"/>
    <property type="match status" value="1"/>
</dbReference>
<dbReference type="Proteomes" id="UP000256405">
    <property type="component" value="Unassembled WGS sequence"/>
</dbReference>
<proteinExistence type="predicted"/>
<dbReference type="RefSeq" id="WP_086541350.1">
    <property type="nucleotide sequence ID" value="NZ_MSSW01000025.1"/>
</dbReference>
<dbReference type="OrthoDB" id="7943907at2"/>
<reference evidence="1 2" key="1">
    <citation type="submission" date="2018-08" db="EMBL/GenBank/DDBJ databases">
        <title>Genomic Encyclopedia of Archaeal and Bacterial Type Strains, Phase II (KMG-II): from individual species to whole genera.</title>
        <authorList>
            <person name="Goeker M."/>
        </authorList>
    </citation>
    <scope>NUCLEOTIDE SEQUENCE [LARGE SCALE GENOMIC DNA]</scope>
    <source>
        <strain evidence="1 2">DSM 15986</strain>
    </source>
</reference>